<dbReference type="PANTHER" id="PTHR30193:SF37">
    <property type="entry name" value="INNER MEMBRANE ABC TRANSPORTER PERMEASE PROTEIN YCJO"/>
    <property type="match status" value="1"/>
</dbReference>
<proteinExistence type="predicted"/>
<sequence>MGFSNYLDILKDPVFREVTWNTLYFSFWAVAGTVVLGLVLASLFFYVCPWMRKVGRGVMFVPVVTLMVAAALLWKWLFESLGLINYLL</sequence>
<dbReference type="Gene3D" id="1.10.3720.10">
    <property type="entry name" value="MetI-like"/>
    <property type="match status" value="1"/>
</dbReference>
<keyword evidence="6 7" id="KW-0472">Membrane</keyword>
<dbReference type="SUPFAM" id="SSF161098">
    <property type="entry name" value="MetI-like"/>
    <property type="match status" value="1"/>
</dbReference>
<dbReference type="AlphaFoldDB" id="X0W8X9"/>
<organism evidence="8">
    <name type="scientific">marine sediment metagenome</name>
    <dbReference type="NCBI Taxonomy" id="412755"/>
    <lineage>
        <taxon>unclassified sequences</taxon>
        <taxon>metagenomes</taxon>
        <taxon>ecological metagenomes</taxon>
    </lineage>
</organism>
<evidence type="ECO:0000256" key="4">
    <source>
        <dbReference type="ARBA" id="ARBA00022692"/>
    </source>
</evidence>
<keyword evidence="2" id="KW-0813">Transport</keyword>
<feature type="non-terminal residue" evidence="8">
    <location>
        <position position="88"/>
    </location>
</feature>
<keyword evidence="4 7" id="KW-0812">Transmembrane</keyword>
<evidence type="ECO:0008006" key="9">
    <source>
        <dbReference type="Google" id="ProtNLM"/>
    </source>
</evidence>
<comment type="subcellular location">
    <subcellularLocation>
        <location evidence="1">Cell membrane</location>
        <topology evidence="1">Multi-pass membrane protein</topology>
    </subcellularLocation>
</comment>
<protein>
    <recommendedName>
        <fullName evidence="9">ABC transmembrane type-1 domain-containing protein</fullName>
    </recommendedName>
</protein>
<dbReference type="InterPro" id="IPR035906">
    <property type="entry name" value="MetI-like_sf"/>
</dbReference>
<evidence type="ECO:0000256" key="3">
    <source>
        <dbReference type="ARBA" id="ARBA00022475"/>
    </source>
</evidence>
<evidence type="ECO:0000256" key="2">
    <source>
        <dbReference type="ARBA" id="ARBA00022448"/>
    </source>
</evidence>
<evidence type="ECO:0000313" key="8">
    <source>
        <dbReference type="EMBL" id="GAG27404.1"/>
    </source>
</evidence>
<keyword evidence="5 7" id="KW-1133">Transmembrane helix</keyword>
<gene>
    <name evidence="8" type="ORF">S01H1_48282</name>
</gene>
<name>X0W8X9_9ZZZZ</name>
<dbReference type="InterPro" id="IPR051393">
    <property type="entry name" value="ABC_transporter_permease"/>
</dbReference>
<evidence type="ECO:0000256" key="1">
    <source>
        <dbReference type="ARBA" id="ARBA00004651"/>
    </source>
</evidence>
<feature type="transmembrane region" description="Helical" evidence="7">
    <location>
        <begin position="58"/>
        <end position="78"/>
    </location>
</feature>
<feature type="transmembrane region" description="Helical" evidence="7">
    <location>
        <begin position="23"/>
        <end position="46"/>
    </location>
</feature>
<evidence type="ECO:0000256" key="5">
    <source>
        <dbReference type="ARBA" id="ARBA00022989"/>
    </source>
</evidence>
<dbReference type="GO" id="GO:0005886">
    <property type="term" value="C:plasma membrane"/>
    <property type="evidence" value="ECO:0007669"/>
    <property type="project" value="UniProtKB-SubCell"/>
</dbReference>
<dbReference type="EMBL" id="BARS01031000">
    <property type="protein sequence ID" value="GAG27404.1"/>
    <property type="molecule type" value="Genomic_DNA"/>
</dbReference>
<evidence type="ECO:0000256" key="6">
    <source>
        <dbReference type="ARBA" id="ARBA00023136"/>
    </source>
</evidence>
<comment type="caution">
    <text evidence="8">The sequence shown here is derived from an EMBL/GenBank/DDBJ whole genome shotgun (WGS) entry which is preliminary data.</text>
</comment>
<dbReference type="PANTHER" id="PTHR30193">
    <property type="entry name" value="ABC TRANSPORTER PERMEASE PROTEIN"/>
    <property type="match status" value="1"/>
</dbReference>
<accession>X0W8X9</accession>
<reference evidence="8" key="1">
    <citation type="journal article" date="2014" name="Front. Microbiol.">
        <title>High frequency of phylogenetically diverse reductive dehalogenase-homologous genes in deep subseafloor sedimentary metagenomes.</title>
        <authorList>
            <person name="Kawai M."/>
            <person name="Futagami T."/>
            <person name="Toyoda A."/>
            <person name="Takaki Y."/>
            <person name="Nishi S."/>
            <person name="Hori S."/>
            <person name="Arai W."/>
            <person name="Tsubouchi T."/>
            <person name="Morono Y."/>
            <person name="Uchiyama I."/>
            <person name="Ito T."/>
            <person name="Fujiyama A."/>
            <person name="Inagaki F."/>
            <person name="Takami H."/>
        </authorList>
    </citation>
    <scope>NUCLEOTIDE SEQUENCE</scope>
    <source>
        <strain evidence="8">Expedition CK06-06</strain>
    </source>
</reference>
<evidence type="ECO:0000256" key="7">
    <source>
        <dbReference type="SAM" id="Phobius"/>
    </source>
</evidence>
<keyword evidence="3" id="KW-1003">Cell membrane</keyword>